<feature type="transmembrane region" description="Helical" evidence="5">
    <location>
        <begin position="230"/>
        <end position="249"/>
    </location>
</feature>
<feature type="transmembrane region" description="Helical" evidence="5">
    <location>
        <begin position="186"/>
        <end position="203"/>
    </location>
</feature>
<name>A0A9D1GZG9_9ACTN</name>
<organism evidence="6 7">
    <name type="scientific">Candidatus Avipropionibacterium avicola</name>
    <dbReference type="NCBI Taxonomy" id="2840701"/>
    <lineage>
        <taxon>Bacteria</taxon>
        <taxon>Bacillati</taxon>
        <taxon>Actinomycetota</taxon>
        <taxon>Actinomycetes</taxon>
        <taxon>Propionibacteriales</taxon>
        <taxon>Propionibacteriaceae</taxon>
        <taxon>Propionibacteriaceae incertae sedis</taxon>
        <taxon>Candidatus Avipropionibacterium</taxon>
    </lineage>
</organism>
<comment type="caution">
    <text evidence="6">The sequence shown here is derived from an EMBL/GenBank/DDBJ whole genome shotgun (WGS) entry which is preliminary data.</text>
</comment>
<keyword evidence="6" id="KW-0328">Glycosyltransferase</keyword>
<feature type="transmembrane region" description="Helical" evidence="5">
    <location>
        <begin position="161"/>
        <end position="180"/>
    </location>
</feature>
<reference evidence="6" key="2">
    <citation type="journal article" date="2021" name="PeerJ">
        <title>Extensive microbial diversity within the chicken gut microbiome revealed by metagenomics and culture.</title>
        <authorList>
            <person name="Gilroy R."/>
            <person name="Ravi A."/>
            <person name="Getino M."/>
            <person name="Pursley I."/>
            <person name="Horton D.L."/>
            <person name="Alikhan N.F."/>
            <person name="Baker D."/>
            <person name="Gharbi K."/>
            <person name="Hall N."/>
            <person name="Watson M."/>
            <person name="Adriaenssens E.M."/>
            <person name="Foster-Nyarko E."/>
            <person name="Jarju S."/>
            <person name="Secka A."/>
            <person name="Antonio M."/>
            <person name="Oren A."/>
            <person name="Chaudhuri R.R."/>
            <person name="La Ragione R."/>
            <person name="Hildebrand F."/>
            <person name="Pallen M.J."/>
        </authorList>
    </citation>
    <scope>NUCLEOTIDE SEQUENCE</scope>
    <source>
        <strain evidence="6">ChiGjej1B1-24693</strain>
    </source>
</reference>
<dbReference type="InterPro" id="IPR000537">
    <property type="entry name" value="UbiA_prenyltransferase"/>
</dbReference>
<feature type="transmembrane region" description="Helical" evidence="5">
    <location>
        <begin position="261"/>
        <end position="279"/>
    </location>
</feature>
<dbReference type="InterPro" id="IPR050475">
    <property type="entry name" value="Prenyltransferase_related"/>
</dbReference>
<dbReference type="GO" id="GO:0016757">
    <property type="term" value="F:glycosyltransferase activity"/>
    <property type="evidence" value="ECO:0007669"/>
    <property type="project" value="UniProtKB-KW"/>
</dbReference>
<dbReference type="InterPro" id="IPR044878">
    <property type="entry name" value="UbiA_sf"/>
</dbReference>
<gene>
    <name evidence="6" type="ORF">IAA98_07135</name>
</gene>
<feature type="transmembrane region" description="Helical" evidence="5">
    <location>
        <begin position="299"/>
        <end position="317"/>
    </location>
</feature>
<dbReference type="GO" id="GO:0016020">
    <property type="term" value="C:membrane"/>
    <property type="evidence" value="ECO:0007669"/>
    <property type="project" value="UniProtKB-SubCell"/>
</dbReference>
<evidence type="ECO:0000256" key="5">
    <source>
        <dbReference type="SAM" id="Phobius"/>
    </source>
</evidence>
<evidence type="ECO:0000256" key="2">
    <source>
        <dbReference type="ARBA" id="ARBA00022692"/>
    </source>
</evidence>
<dbReference type="GO" id="GO:0016765">
    <property type="term" value="F:transferase activity, transferring alkyl or aryl (other than methyl) groups"/>
    <property type="evidence" value="ECO:0007669"/>
    <property type="project" value="InterPro"/>
</dbReference>
<dbReference type="Gene3D" id="1.10.357.140">
    <property type="entry name" value="UbiA prenyltransferase"/>
    <property type="match status" value="1"/>
</dbReference>
<dbReference type="PANTHER" id="PTHR42723:SF1">
    <property type="entry name" value="CHLOROPHYLL SYNTHASE, CHLOROPLASTIC"/>
    <property type="match status" value="1"/>
</dbReference>
<sequence length="318" mass="34323">MTADPPNDTTSHDAGLAPDAVAGLEHRPRHRTPAALRAVRPKQWVKNLLVFAAPLASGKLLDTTVVLQCIGAFVAFCLVSATVYLVNDSRDIEEDRLHPKKRYRPIAAGELSVPAALVLASITAVLGFTLGFLVSIPLGITLAVYVVVQIVYSIFLKDFPVIDLAVVASGFLLRAVAGGVATGIDLSQWFLLVASFGSLFMVAGKRYSELVALGPEAGTRRSLQRYSSSYLRFVWMVAAGTVLMSYSLWAFENHDKGPWDVPWTALSIAPLTLGLLQYALEVDRGEAGAPEDVVLTDRVLQVLVLLWLVLVAVAVFIP</sequence>
<reference evidence="6" key="1">
    <citation type="submission" date="2020-10" db="EMBL/GenBank/DDBJ databases">
        <authorList>
            <person name="Gilroy R."/>
        </authorList>
    </citation>
    <scope>NUCLEOTIDE SEQUENCE</scope>
    <source>
        <strain evidence="6">ChiGjej1B1-24693</strain>
    </source>
</reference>
<dbReference type="NCBIfam" id="NF008978">
    <property type="entry name" value="PRK12324.1-4"/>
    <property type="match status" value="1"/>
</dbReference>
<dbReference type="CDD" id="cd13963">
    <property type="entry name" value="PT_UbiA_2"/>
    <property type="match status" value="1"/>
</dbReference>
<keyword evidence="3 5" id="KW-1133">Transmembrane helix</keyword>
<accession>A0A9D1GZG9</accession>
<dbReference type="AlphaFoldDB" id="A0A9D1GZG9"/>
<evidence type="ECO:0000256" key="4">
    <source>
        <dbReference type="ARBA" id="ARBA00023136"/>
    </source>
</evidence>
<dbReference type="Proteomes" id="UP000886842">
    <property type="component" value="Unassembled WGS sequence"/>
</dbReference>
<protein>
    <submittedName>
        <fullName evidence="6">Decaprenyl-phosphate phosphoribosyltransferase</fullName>
        <ecNumber evidence="6">2.4.2.45</ecNumber>
    </submittedName>
</protein>
<feature type="transmembrane region" description="Helical" evidence="5">
    <location>
        <begin position="107"/>
        <end position="126"/>
    </location>
</feature>
<proteinExistence type="predicted"/>
<dbReference type="PANTHER" id="PTHR42723">
    <property type="entry name" value="CHLOROPHYLL SYNTHASE"/>
    <property type="match status" value="1"/>
</dbReference>
<dbReference type="Pfam" id="PF01040">
    <property type="entry name" value="UbiA"/>
    <property type="match status" value="1"/>
</dbReference>
<evidence type="ECO:0000313" key="6">
    <source>
        <dbReference type="EMBL" id="HIT75340.1"/>
    </source>
</evidence>
<evidence type="ECO:0000313" key="7">
    <source>
        <dbReference type="Proteomes" id="UP000886842"/>
    </source>
</evidence>
<evidence type="ECO:0000256" key="3">
    <source>
        <dbReference type="ARBA" id="ARBA00022989"/>
    </source>
</evidence>
<keyword evidence="6" id="KW-0808">Transferase</keyword>
<keyword evidence="2 5" id="KW-0812">Transmembrane</keyword>
<dbReference type="EMBL" id="DVLP01000216">
    <property type="protein sequence ID" value="HIT75340.1"/>
    <property type="molecule type" value="Genomic_DNA"/>
</dbReference>
<comment type="subcellular location">
    <subcellularLocation>
        <location evidence="1">Membrane</location>
        <topology evidence="1">Multi-pass membrane protein</topology>
    </subcellularLocation>
</comment>
<evidence type="ECO:0000256" key="1">
    <source>
        <dbReference type="ARBA" id="ARBA00004141"/>
    </source>
</evidence>
<dbReference type="EC" id="2.4.2.45" evidence="6"/>
<feature type="transmembrane region" description="Helical" evidence="5">
    <location>
        <begin position="132"/>
        <end position="154"/>
    </location>
</feature>
<keyword evidence="4 5" id="KW-0472">Membrane</keyword>
<feature type="transmembrane region" description="Helical" evidence="5">
    <location>
        <begin position="65"/>
        <end position="86"/>
    </location>
</feature>